<reference evidence="1" key="1">
    <citation type="submission" date="2022-09" db="EMBL/GenBank/DDBJ databases">
        <title>Tahibacter sp. nov., isolated from a fresh water.</title>
        <authorList>
            <person name="Baek J.H."/>
            <person name="Lee J.K."/>
            <person name="Kim J.M."/>
            <person name="Jeon C.O."/>
        </authorList>
    </citation>
    <scope>NUCLEOTIDE SEQUENCE</scope>
    <source>
        <strain evidence="1">W38</strain>
    </source>
</reference>
<dbReference type="Proteomes" id="UP001064632">
    <property type="component" value="Chromosome"/>
</dbReference>
<accession>A0ABY6BNZ7</accession>
<name>A0ABY6BNZ7_9GAMM</name>
<organism evidence="1 2">
    <name type="scientific">Tahibacter amnicola</name>
    <dbReference type="NCBI Taxonomy" id="2976241"/>
    <lineage>
        <taxon>Bacteria</taxon>
        <taxon>Pseudomonadati</taxon>
        <taxon>Pseudomonadota</taxon>
        <taxon>Gammaproteobacteria</taxon>
        <taxon>Lysobacterales</taxon>
        <taxon>Rhodanobacteraceae</taxon>
        <taxon>Tahibacter</taxon>
    </lineage>
</organism>
<proteinExistence type="predicted"/>
<keyword evidence="2" id="KW-1185">Reference proteome</keyword>
<protein>
    <submittedName>
        <fullName evidence="1">Uncharacterized protein</fullName>
    </submittedName>
</protein>
<evidence type="ECO:0000313" key="2">
    <source>
        <dbReference type="Proteomes" id="UP001064632"/>
    </source>
</evidence>
<evidence type="ECO:0000313" key="1">
    <source>
        <dbReference type="EMBL" id="UXI70286.1"/>
    </source>
</evidence>
<sequence length="58" mass="6336">MKNYYELADGQVHIWLEQGHSVCMKAVTDCGDPVELSDNAIDEVVRILTELKTAASAG</sequence>
<dbReference type="EMBL" id="CP104694">
    <property type="protein sequence ID" value="UXI70286.1"/>
    <property type="molecule type" value="Genomic_DNA"/>
</dbReference>
<dbReference type="RefSeq" id="WP_261697237.1">
    <property type="nucleotide sequence ID" value="NZ_CP104694.1"/>
</dbReference>
<gene>
    <name evidence="1" type="ORF">N4264_11815</name>
</gene>